<protein>
    <submittedName>
        <fullName evidence="2">Uncharacterized protein</fullName>
    </submittedName>
</protein>
<evidence type="ECO:0000313" key="1">
    <source>
        <dbReference type="Proteomes" id="UP000818029"/>
    </source>
</evidence>
<evidence type="ECO:0000313" key="2">
    <source>
        <dbReference type="RefSeq" id="XP_040952106.1"/>
    </source>
</evidence>
<dbReference type="GeneID" id="121218633"/>
<reference evidence="1" key="1">
    <citation type="journal article" date="2020" name="Nat. Genet.">
        <title>Genomic diversifications of five Gossypium allopolyploid species and their impact on cotton improvement.</title>
        <authorList>
            <person name="Chen Z.J."/>
            <person name="Sreedasyam A."/>
            <person name="Ando A."/>
            <person name="Song Q."/>
            <person name="De Santiago L.M."/>
            <person name="Hulse-Kemp A.M."/>
            <person name="Ding M."/>
            <person name="Ye W."/>
            <person name="Kirkbride R.C."/>
            <person name="Jenkins J."/>
            <person name="Plott C."/>
            <person name="Lovell J."/>
            <person name="Lin Y.M."/>
            <person name="Vaughn R."/>
            <person name="Liu B."/>
            <person name="Simpson S."/>
            <person name="Scheffler B.E."/>
            <person name="Wen L."/>
            <person name="Saski C.A."/>
            <person name="Grover C.E."/>
            <person name="Hu G."/>
            <person name="Conover J.L."/>
            <person name="Carlson J.W."/>
            <person name="Shu S."/>
            <person name="Boston L.B."/>
            <person name="Williams M."/>
            <person name="Peterson D.G."/>
            <person name="McGee K."/>
            <person name="Jones D.C."/>
            <person name="Wendel J.F."/>
            <person name="Stelly D.M."/>
            <person name="Grimwood J."/>
            <person name="Schmutz J."/>
        </authorList>
    </citation>
    <scope>NUCLEOTIDE SEQUENCE [LARGE SCALE GENOMIC DNA]</scope>
    <source>
        <strain evidence="1">cv. TM-1</strain>
    </source>
</reference>
<accession>A0ABM3ABB1</accession>
<dbReference type="RefSeq" id="XP_040952106.1">
    <property type="nucleotide sequence ID" value="XM_041096172.1"/>
</dbReference>
<proteinExistence type="predicted"/>
<dbReference type="Proteomes" id="UP000818029">
    <property type="component" value="Chromosome D06"/>
</dbReference>
<sequence>MARFAGRSWASNIQLHQFFTYIFTSYYNQIHNWRAFGSKRSEKQAKIGQMELISRATQPGLSHMGWTHGRVSHSDVPDRVNFATCIPNTRKIVIFRLSGHSKEYKYQIE</sequence>
<name>A0ABM3ABB1_GOSHI</name>
<gene>
    <name evidence="2" type="primary">LOC121218633</name>
</gene>
<keyword evidence="1" id="KW-1185">Reference proteome</keyword>
<reference evidence="2" key="2">
    <citation type="submission" date="2025-08" db="UniProtKB">
        <authorList>
            <consortium name="RefSeq"/>
        </authorList>
    </citation>
    <scope>IDENTIFICATION</scope>
</reference>
<organism evidence="1 2">
    <name type="scientific">Gossypium hirsutum</name>
    <name type="common">Upland cotton</name>
    <name type="synonym">Gossypium mexicanum</name>
    <dbReference type="NCBI Taxonomy" id="3635"/>
    <lineage>
        <taxon>Eukaryota</taxon>
        <taxon>Viridiplantae</taxon>
        <taxon>Streptophyta</taxon>
        <taxon>Embryophyta</taxon>
        <taxon>Tracheophyta</taxon>
        <taxon>Spermatophyta</taxon>
        <taxon>Magnoliopsida</taxon>
        <taxon>eudicotyledons</taxon>
        <taxon>Gunneridae</taxon>
        <taxon>Pentapetalae</taxon>
        <taxon>rosids</taxon>
        <taxon>malvids</taxon>
        <taxon>Malvales</taxon>
        <taxon>Malvaceae</taxon>
        <taxon>Malvoideae</taxon>
        <taxon>Gossypium</taxon>
    </lineage>
</organism>